<comment type="caution">
    <text evidence="1">The sequence shown here is derived from an EMBL/GenBank/DDBJ whole genome shotgun (WGS) entry which is preliminary data.</text>
</comment>
<evidence type="ECO:0000313" key="1">
    <source>
        <dbReference type="EMBL" id="KKO20170.1"/>
    </source>
</evidence>
<dbReference type="EMBL" id="LAQJ01000122">
    <property type="protein sequence ID" value="KKO20170.1"/>
    <property type="molecule type" value="Genomic_DNA"/>
</dbReference>
<evidence type="ECO:0000313" key="2">
    <source>
        <dbReference type="Proteomes" id="UP000034954"/>
    </source>
</evidence>
<gene>
    <name evidence="1" type="ORF">BROFUL_01129</name>
</gene>
<reference evidence="1 2" key="1">
    <citation type="journal article" date="2013" name="BMC Microbiol.">
        <title>Identification of the type II cytochrome c maturation pathway in anammox bacteria by comparative genomics.</title>
        <authorList>
            <person name="Ferousi C."/>
            <person name="Speth D.R."/>
            <person name="Reimann J."/>
            <person name="Op den Camp H.J."/>
            <person name="Allen J.W."/>
            <person name="Keltjens J.T."/>
            <person name="Jetten M.S."/>
        </authorList>
    </citation>
    <scope>NUCLEOTIDE SEQUENCE [LARGE SCALE GENOMIC DNA]</scope>
    <source>
        <strain evidence="1">RU1</strain>
    </source>
</reference>
<name>A0A0M2UX89_9BACT</name>
<dbReference type="Proteomes" id="UP000034954">
    <property type="component" value="Unassembled WGS sequence"/>
</dbReference>
<organism evidence="1 2">
    <name type="scientific">Candidatus Brocadia fulgida</name>
    <dbReference type="NCBI Taxonomy" id="380242"/>
    <lineage>
        <taxon>Bacteria</taxon>
        <taxon>Pseudomonadati</taxon>
        <taxon>Planctomycetota</taxon>
        <taxon>Candidatus Brocadiia</taxon>
        <taxon>Candidatus Brocadiales</taxon>
        <taxon>Candidatus Brocadiaceae</taxon>
        <taxon>Candidatus Brocadia</taxon>
    </lineage>
</organism>
<accession>A0A0M2UX89</accession>
<protein>
    <submittedName>
        <fullName evidence="1">Uncharacterized protein</fullName>
    </submittedName>
</protein>
<keyword evidence="2" id="KW-1185">Reference proteome</keyword>
<sequence length="51" mass="5948">MRELKFIMYVIYGAKSTGKHRKAKETCILQAFLVYLSFTDDNSVFAICLPW</sequence>
<proteinExistence type="predicted"/>
<dbReference type="AlphaFoldDB" id="A0A0M2UX89"/>